<organism evidence="2 3">
    <name type="scientific">Butyrivibrio fibrisolvens</name>
    <dbReference type="NCBI Taxonomy" id="831"/>
    <lineage>
        <taxon>Bacteria</taxon>
        <taxon>Bacillati</taxon>
        <taxon>Bacillota</taxon>
        <taxon>Clostridia</taxon>
        <taxon>Lachnospirales</taxon>
        <taxon>Lachnospiraceae</taxon>
        <taxon>Butyrivibrio</taxon>
    </lineage>
</organism>
<dbReference type="Proteomes" id="UP000182584">
    <property type="component" value="Unassembled WGS sequence"/>
</dbReference>
<dbReference type="EMBL" id="FOGJ01000006">
    <property type="protein sequence ID" value="SER47232.1"/>
    <property type="molecule type" value="Genomic_DNA"/>
</dbReference>
<dbReference type="PANTHER" id="PTHR33434">
    <property type="entry name" value="DEGV DOMAIN-CONTAINING PROTEIN DR_1986-RELATED"/>
    <property type="match status" value="1"/>
</dbReference>
<protein>
    <submittedName>
        <fullName evidence="2">EDD domain protein, DegV family</fullName>
    </submittedName>
</protein>
<evidence type="ECO:0000313" key="3">
    <source>
        <dbReference type="Proteomes" id="UP000182584"/>
    </source>
</evidence>
<dbReference type="GO" id="GO:0008289">
    <property type="term" value="F:lipid binding"/>
    <property type="evidence" value="ECO:0007669"/>
    <property type="project" value="UniProtKB-KW"/>
</dbReference>
<dbReference type="PROSITE" id="PS51482">
    <property type="entry name" value="DEGV"/>
    <property type="match status" value="1"/>
</dbReference>
<dbReference type="SUPFAM" id="SSF82549">
    <property type="entry name" value="DAK1/DegV-like"/>
    <property type="match status" value="1"/>
</dbReference>
<dbReference type="PANTHER" id="PTHR33434:SF2">
    <property type="entry name" value="FATTY ACID-BINDING PROTEIN TM_1468"/>
    <property type="match status" value="1"/>
</dbReference>
<dbReference type="InterPro" id="IPR043168">
    <property type="entry name" value="DegV_C"/>
</dbReference>
<dbReference type="Gene3D" id="3.40.50.10440">
    <property type="entry name" value="Dihydroxyacetone kinase, domain 1"/>
    <property type="match status" value="1"/>
</dbReference>
<dbReference type="NCBIfam" id="TIGR00762">
    <property type="entry name" value="DegV"/>
    <property type="match status" value="1"/>
</dbReference>
<dbReference type="Gene3D" id="3.30.1180.10">
    <property type="match status" value="1"/>
</dbReference>
<dbReference type="InterPro" id="IPR003797">
    <property type="entry name" value="DegV"/>
</dbReference>
<dbReference type="RefSeq" id="WP_022756691.1">
    <property type="nucleotide sequence ID" value="NZ_FOGJ01000006.1"/>
</dbReference>
<gene>
    <name evidence="2" type="ORF">SAMN04487884_10624</name>
</gene>
<dbReference type="eggNOG" id="COG1307">
    <property type="taxonomic scope" value="Bacteria"/>
</dbReference>
<accession>A0A1H9PG89</accession>
<proteinExistence type="predicted"/>
<keyword evidence="1" id="KW-0446">Lipid-binding</keyword>
<sequence>MSFKIVYDSCCDLPEEYYSDPRFQSVPLSLEVGDYHIMDDETFDQAQFLKHVAESEECPKSACPSPDSYMQAFKTDADHVYCITLSSKLSGSYNSALIGKDLYEEEYGEKDIFIVDSLSASCGLGLIALKIMEYEEQGLSFEEVVDKISAFRNDMTTFFVLDNLETLRKNGRLSGMKALVAATLSIKPVCEGVEGSIVQRGQGVGIRKALVKMVDLIEKESRDVEDRILAVSHCNNFERAMLVRDMILARKKFKDAIVVDTRGVSSMYANDGGIIVTY</sequence>
<reference evidence="2 3" key="1">
    <citation type="submission" date="2016-10" db="EMBL/GenBank/DDBJ databases">
        <authorList>
            <person name="de Groot N.N."/>
        </authorList>
    </citation>
    <scope>NUCLEOTIDE SEQUENCE [LARGE SCALE GENOMIC DNA]</scope>
    <source>
        <strain evidence="2 3">AR40</strain>
    </source>
</reference>
<name>A0A1H9PG89_BUTFI</name>
<evidence type="ECO:0000256" key="1">
    <source>
        <dbReference type="ARBA" id="ARBA00023121"/>
    </source>
</evidence>
<dbReference type="OrthoDB" id="2138472at2"/>
<dbReference type="InterPro" id="IPR050270">
    <property type="entry name" value="DegV_domain_contain"/>
</dbReference>
<evidence type="ECO:0000313" key="2">
    <source>
        <dbReference type="EMBL" id="SER47232.1"/>
    </source>
</evidence>
<dbReference type="Pfam" id="PF02645">
    <property type="entry name" value="DegV"/>
    <property type="match status" value="1"/>
</dbReference>
<dbReference type="AlphaFoldDB" id="A0A1H9PG89"/>
<dbReference type="Gene3D" id="2.20.28.50">
    <property type="entry name" value="degv family protein"/>
    <property type="match status" value="1"/>
</dbReference>